<keyword evidence="3" id="KW-1185">Reference proteome</keyword>
<dbReference type="EMBL" id="KV460250">
    <property type="protein sequence ID" value="OBT93707.1"/>
    <property type="molecule type" value="Genomic_DNA"/>
</dbReference>
<sequence>MHFSALAALVSTLSALASATPTPDLSDAELEKPAVAPLADLYGPWNDSISSVKILSPALGICGFHKATNARDRDCRGPYFTIDYLTPVDDVQRYAGFNEQIGSFLCTGIVE</sequence>
<accession>A0A1B8GD45</accession>
<dbReference type="Proteomes" id="UP000091956">
    <property type="component" value="Unassembled WGS sequence"/>
</dbReference>
<dbReference type="Gene3D" id="2.60.20.10">
    <property type="entry name" value="Crystallins"/>
    <property type="match status" value="1"/>
</dbReference>
<evidence type="ECO:0000313" key="3">
    <source>
        <dbReference type="Proteomes" id="UP000091956"/>
    </source>
</evidence>
<keyword evidence="1" id="KW-0732">Signal</keyword>
<evidence type="ECO:0000313" key="2">
    <source>
        <dbReference type="EMBL" id="OBT93707.1"/>
    </source>
</evidence>
<proteinExistence type="predicted"/>
<feature type="signal peptide" evidence="1">
    <location>
        <begin position="1"/>
        <end position="19"/>
    </location>
</feature>
<dbReference type="GeneID" id="28841473"/>
<organism evidence="2 3">
    <name type="scientific">Pseudogymnoascus verrucosus</name>
    <dbReference type="NCBI Taxonomy" id="342668"/>
    <lineage>
        <taxon>Eukaryota</taxon>
        <taxon>Fungi</taxon>
        <taxon>Dikarya</taxon>
        <taxon>Ascomycota</taxon>
        <taxon>Pezizomycotina</taxon>
        <taxon>Leotiomycetes</taxon>
        <taxon>Thelebolales</taxon>
        <taxon>Thelebolaceae</taxon>
        <taxon>Pseudogymnoascus</taxon>
    </lineage>
</organism>
<name>A0A1B8GD45_9PEZI</name>
<evidence type="ECO:0000256" key="1">
    <source>
        <dbReference type="SAM" id="SignalP"/>
    </source>
</evidence>
<protein>
    <submittedName>
        <fullName evidence="2">Uncharacterized protein</fullName>
    </submittedName>
</protein>
<reference evidence="3" key="2">
    <citation type="journal article" date="2018" name="Nat. Commun.">
        <title>Extreme sensitivity to ultraviolet light in the fungal pathogen causing white-nose syndrome of bats.</title>
        <authorList>
            <person name="Palmer J.M."/>
            <person name="Drees K.P."/>
            <person name="Foster J.T."/>
            <person name="Lindner D.L."/>
        </authorList>
    </citation>
    <scope>NUCLEOTIDE SEQUENCE [LARGE SCALE GENOMIC DNA]</scope>
    <source>
        <strain evidence="3">UAMH 10579</strain>
    </source>
</reference>
<feature type="chain" id="PRO_5008608460" evidence="1">
    <location>
        <begin position="20"/>
        <end position="111"/>
    </location>
</feature>
<gene>
    <name evidence="2" type="ORF">VE01_08087</name>
</gene>
<dbReference type="AlphaFoldDB" id="A0A1B8GD45"/>
<reference evidence="2 3" key="1">
    <citation type="submission" date="2016-03" db="EMBL/GenBank/DDBJ databases">
        <title>Comparative genomics of Pseudogymnoascus destructans, the fungus causing white-nose syndrome of bats.</title>
        <authorList>
            <person name="Palmer J.M."/>
            <person name="Drees K.P."/>
            <person name="Foster J.T."/>
            <person name="Lindner D.L."/>
        </authorList>
    </citation>
    <scope>NUCLEOTIDE SEQUENCE [LARGE SCALE GENOMIC DNA]</scope>
    <source>
        <strain evidence="2 3">UAMH 10579</strain>
    </source>
</reference>
<dbReference type="RefSeq" id="XP_018127440.1">
    <property type="nucleotide sequence ID" value="XM_018277515.1"/>
</dbReference>